<dbReference type="EMBL" id="VSSQ01093629">
    <property type="protein sequence ID" value="MPN38412.1"/>
    <property type="molecule type" value="Genomic_DNA"/>
</dbReference>
<dbReference type="AlphaFoldDB" id="A0A645HJ29"/>
<evidence type="ECO:0000313" key="1">
    <source>
        <dbReference type="EMBL" id="MPN38412.1"/>
    </source>
</evidence>
<name>A0A645HJ29_9ZZZZ</name>
<gene>
    <name evidence="1" type="ORF">SDC9_185936</name>
</gene>
<proteinExistence type="predicted"/>
<protein>
    <submittedName>
        <fullName evidence="1">Uncharacterized protein</fullName>
    </submittedName>
</protein>
<accession>A0A645HJ29</accession>
<comment type="caution">
    <text evidence="1">The sequence shown here is derived from an EMBL/GenBank/DDBJ whole genome shotgun (WGS) entry which is preliminary data.</text>
</comment>
<reference evidence="1" key="1">
    <citation type="submission" date="2019-08" db="EMBL/GenBank/DDBJ databases">
        <authorList>
            <person name="Kucharzyk K."/>
            <person name="Murdoch R.W."/>
            <person name="Higgins S."/>
            <person name="Loffler F."/>
        </authorList>
    </citation>
    <scope>NUCLEOTIDE SEQUENCE</scope>
</reference>
<organism evidence="1">
    <name type="scientific">bioreactor metagenome</name>
    <dbReference type="NCBI Taxonomy" id="1076179"/>
    <lineage>
        <taxon>unclassified sequences</taxon>
        <taxon>metagenomes</taxon>
        <taxon>ecological metagenomes</taxon>
    </lineage>
</organism>
<sequence length="191" mass="20933">MDRSDFTQGMTLADAQKVLWAGTMSDDARAIMDEHVAGLSSRPDYDGIVSIADGISWAKAHPGALNNPTADNTLYIDASKCNFGFLSTADFNEVGKIEPQNLFTNENLAAAAINPFVTATVYALGAVDMILLDRNQRTVQVVNNNATDYDWNTGGSKKRDTFIRINNTLTGINPQIHGFKTYYYGTGRLRK</sequence>